<feature type="domain" description="Aminotransferase class I/classII large" evidence="13">
    <location>
        <begin position="45"/>
        <end position="359"/>
    </location>
</feature>
<evidence type="ECO:0000256" key="1">
    <source>
        <dbReference type="ARBA" id="ARBA00001933"/>
    </source>
</evidence>
<dbReference type="Gene3D" id="3.40.640.10">
    <property type="entry name" value="Type I PLP-dependent aspartate aminotransferase-like (Major domain)"/>
    <property type="match status" value="1"/>
</dbReference>
<evidence type="ECO:0000256" key="3">
    <source>
        <dbReference type="ARBA" id="ARBA00005189"/>
    </source>
</evidence>
<dbReference type="EMBL" id="WACR01000014">
    <property type="protein sequence ID" value="KAB1061813.1"/>
    <property type="molecule type" value="Genomic_DNA"/>
</dbReference>
<evidence type="ECO:0000256" key="2">
    <source>
        <dbReference type="ARBA" id="ARBA00005011"/>
    </source>
</evidence>
<dbReference type="InterPro" id="IPR001917">
    <property type="entry name" value="Aminotrans_II_pyridoxalP_BS"/>
</dbReference>
<evidence type="ECO:0000256" key="11">
    <source>
        <dbReference type="ARBA" id="ARBA00047481"/>
    </source>
</evidence>
<evidence type="ECO:0000256" key="10">
    <source>
        <dbReference type="ARBA" id="ARBA00023102"/>
    </source>
</evidence>
<dbReference type="Gene3D" id="3.90.1150.10">
    <property type="entry name" value="Aspartate Aminotransferase, domain 1"/>
    <property type="match status" value="1"/>
</dbReference>
<keyword evidence="15" id="KW-1185">Reference proteome</keyword>
<reference evidence="14 15" key="1">
    <citation type="submission" date="2019-09" db="EMBL/GenBank/DDBJ databases">
        <title>Genomes of Cryomorphaceae.</title>
        <authorList>
            <person name="Bowman J.P."/>
        </authorList>
    </citation>
    <scope>NUCLEOTIDE SEQUENCE [LARGE SCALE GENOMIC DNA]</scope>
    <source>
        <strain evidence="14 15">KCTC 52047</strain>
    </source>
</reference>
<evidence type="ECO:0000256" key="6">
    <source>
        <dbReference type="ARBA" id="ARBA00022576"/>
    </source>
</evidence>
<comment type="pathway">
    <text evidence="3">Lipid metabolism.</text>
</comment>
<comment type="caution">
    <text evidence="14">The sequence shown here is derived from an EMBL/GenBank/DDBJ whole genome shotgun (WGS) entry which is preliminary data.</text>
</comment>
<name>A0A6N6M167_9FLAO</name>
<evidence type="ECO:0000313" key="14">
    <source>
        <dbReference type="EMBL" id="KAB1061813.1"/>
    </source>
</evidence>
<feature type="modified residue" description="N6-(pyridoxal phosphate)lysine" evidence="12">
    <location>
        <position position="225"/>
    </location>
</feature>
<dbReference type="PANTHER" id="PTHR43643">
    <property type="entry name" value="HISTIDINOL-PHOSPHATE AMINOTRANSFERASE 2"/>
    <property type="match status" value="1"/>
</dbReference>
<evidence type="ECO:0000259" key="13">
    <source>
        <dbReference type="Pfam" id="PF00155"/>
    </source>
</evidence>
<keyword evidence="10 12" id="KW-0368">Histidine biosynthesis</keyword>
<dbReference type="AlphaFoldDB" id="A0A6N6M167"/>
<dbReference type="Pfam" id="PF00155">
    <property type="entry name" value="Aminotran_1_2"/>
    <property type="match status" value="1"/>
</dbReference>
<sequence length="366" mass="41185">MMIDIPSHIANLKSYNPGKSVEDYRAEFGFTKTAILWNNENNLGVSKKAQKHVNEAIKRVNTYPDPLSTELRQKLAKLNNVNMENVVVGNGSEAILDNILKAFCHDGEELLTSEGTFVAVYIWALSNNVPVNKVPLTADYQIDLDEIINRITDKTKVIYLPNANNPTGTMVSENDLKSFFEKIPDHILVVVDEAYFEYSKDLRSDYPDTSGWQKENLLTLRTFSKAYGLAGVRLGYAIGQSRIIDALDKVRNTFEPSDLTQAAGIGALEDDEFLKAGIALNSEWLPKFKNLMNELGIKQTDSFANFIMIDLESEERAVEVKDELLKRGVFVRHLPAFGLPSCLRISTGTTDENEYFLEVFREVISK</sequence>
<dbReference type="GO" id="GO:0000105">
    <property type="term" value="P:L-histidine biosynthetic process"/>
    <property type="evidence" value="ECO:0007669"/>
    <property type="project" value="UniProtKB-UniRule"/>
</dbReference>
<evidence type="ECO:0000256" key="8">
    <source>
        <dbReference type="ARBA" id="ARBA00022679"/>
    </source>
</evidence>
<evidence type="ECO:0000256" key="7">
    <source>
        <dbReference type="ARBA" id="ARBA00022605"/>
    </source>
</evidence>
<dbReference type="PROSITE" id="PS00599">
    <property type="entry name" value="AA_TRANSFER_CLASS_2"/>
    <property type="match status" value="1"/>
</dbReference>
<dbReference type="InterPro" id="IPR005861">
    <property type="entry name" value="HisP_aminotrans"/>
</dbReference>
<comment type="subunit">
    <text evidence="5 12">Homodimer.</text>
</comment>
<dbReference type="InterPro" id="IPR004839">
    <property type="entry name" value="Aminotransferase_I/II_large"/>
</dbReference>
<protein>
    <recommendedName>
        <fullName evidence="12">Histidinol-phosphate aminotransferase</fullName>
        <ecNumber evidence="12">2.6.1.9</ecNumber>
    </recommendedName>
    <alternativeName>
        <fullName evidence="12">Imidazole acetol-phosphate transaminase</fullName>
    </alternativeName>
</protein>
<dbReference type="InterPro" id="IPR015422">
    <property type="entry name" value="PyrdxlP-dep_Trfase_small"/>
</dbReference>
<evidence type="ECO:0000256" key="4">
    <source>
        <dbReference type="ARBA" id="ARBA00007970"/>
    </source>
</evidence>
<dbReference type="GO" id="GO:0030170">
    <property type="term" value="F:pyridoxal phosphate binding"/>
    <property type="evidence" value="ECO:0007669"/>
    <property type="project" value="InterPro"/>
</dbReference>
<comment type="cofactor">
    <cofactor evidence="1 12">
        <name>pyridoxal 5'-phosphate</name>
        <dbReference type="ChEBI" id="CHEBI:597326"/>
    </cofactor>
</comment>
<dbReference type="PANTHER" id="PTHR43643:SF6">
    <property type="entry name" value="HISTIDINOL-PHOSPHATE AMINOTRANSFERASE"/>
    <property type="match status" value="1"/>
</dbReference>
<evidence type="ECO:0000256" key="9">
    <source>
        <dbReference type="ARBA" id="ARBA00022898"/>
    </source>
</evidence>
<keyword evidence="9 12" id="KW-0663">Pyridoxal phosphate</keyword>
<dbReference type="InterPro" id="IPR015421">
    <property type="entry name" value="PyrdxlP-dep_Trfase_major"/>
</dbReference>
<comment type="catalytic activity">
    <reaction evidence="11 12">
        <text>L-histidinol phosphate + 2-oxoglutarate = 3-(imidazol-4-yl)-2-oxopropyl phosphate + L-glutamate</text>
        <dbReference type="Rhea" id="RHEA:23744"/>
        <dbReference type="ChEBI" id="CHEBI:16810"/>
        <dbReference type="ChEBI" id="CHEBI:29985"/>
        <dbReference type="ChEBI" id="CHEBI:57766"/>
        <dbReference type="ChEBI" id="CHEBI:57980"/>
        <dbReference type="EC" id="2.6.1.9"/>
    </reaction>
</comment>
<comment type="similarity">
    <text evidence="4 12">Belongs to the class-II pyridoxal-phosphate-dependent aminotransferase family. Histidinol-phosphate aminotransferase subfamily.</text>
</comment>
<dbReference type="InterPro" id="IPR015424">
    <property type="entry name" value="PyrdxlP-dep_Trfase"/>
</dbReference>
<gene>
    <name evidence="12 14" type="primary">hisC</name>
    <name evidence="14" type="ORF">F3059_13395</name>
</gene>
<dbReference type="CDD" id="cd00609">
    <property type="entry name" value="AAT_like"/>
    <property type="match status" value="1"/>
</dbReference>
<keyword evidence="8 12" id="KW-0808">Transferase</keyword>
<dbReference type="OrthoDB" id="9813612at2"/>
<dbReference type="GO" id="GO:0004400">
    <property type="term" value="F:histidinol-phosphate transaminase activity"/>
    <property type="evidence" value="ECO:0007669"/>
    <property type="project" value="UniProtKB-UniRule"/>
</dbReference>
<dbReference type="InterPro" id="IPR050106">
    <property type="entry name" value="HistidinolP_aminotransfase"/>
</dbReference>
<evidence type="ECO:0000256" key="5">
    <source>
        <dbReference type="ARBA" id="ARBA00011738"/>
    </source>
</evidence>
<organism evidence="14 15">
    <name type="scientific">Salibacter halophilus</name>
    <dbReference type="NCBI Taxonomy" id="1803916"/>
    <lineage>
        <taxon>Bacteria</taxon>
        <taxon>Pseudomonadati</taxon>
        <taxon>Bacteroidota</taxon>
        <taxon>Flavobacteriia</taxon>
        <taxon>Flavobacteriales</taxon>
        <taxon>Salibacteraceae</taxon>
        <taxon>Salibacter</taxon>
    </lineage>
</organism>
<dbReference type="NCBIfam" id="TIGR01141">
    <property type="entry name" value="hisC"/>
    <property type="match status" value="1"/>
</dbReference>
<evidence type="ECO:0000313" key="15">
    <source>
        <dbReference type="Proteomes" id="UP000435357"/>
    </source>
</evidence>
<keyword evidence="6 12" id="KW-0032">Aminotransferase</keyword>
<keyword evidence="7 12" id="KW-0028">Amino-acid biosynthesis</keyword>
<evidence type="ECO:0000256" key="12">
    <source>
        <dbReference type="HAMAP-Rule" id="MF_01023"/>
    </source>
</evidence>
<dbReference type="Proteomes" id="UP000435357">
    <property type="component" value="Unassembled WGS sequence"/>
</dbReference>
<dbReference type="UniPathway" id="UPA00031">
    <property type="reaction ID" value="UER00012"/>
</dbReference>
<accession>A0A6N6M167</accession>
<proteinExistence type="inferred from homology"/>
<dbReference type="EC" id="2.6.1.9" evidence="12"/>
<dbReference type="SUPFAM" id="SSF53383">
    <property type="entry name" value="PLP-dependent transferases"/>
    <property type="match status" value="1"/>
</dbReference>
<comment type="pathway">
    <text evidence="2 12">Amino-acid biosynthesis; L-histidine biosynthesis; L-histidine from 5-phospho-alpha-D-ribose 1-diphosphate: step 7/9.</text>
</comment>
<dbReference type="HAMAP" id="MF_01023">
    <property type="entry name" value="HisC_aminotrans_2"/>
    <property type="match status" value="1"/>
</dbReference>